<feature type="region of interest" description="Disordered" evidence="1">
    <location>
        <begin position="29"/>
        <end position="71"/>
    </location>
</feature>
<sequence length="108" mass="10434">MVKTKEELKAIFVTGAVPTQQDFADLIEGVQGPQGVKGDTGVAGPKGDTGSTGPKGDTGATGAKGAAGSDGKSVKAIALTTDVDGKVTGGSATLSDDSVVAITITTPS</sequence>
<organism evidence="2 3">
    <name type="scientific">Kurthia populi</name>
    <dbReference type="NCBI Taxonomy" id="1562132"/>
    <lineage>
        <taxon>Bacteria</taxon>
        <taxon>Bacillati</taxon>
        <taxon>Bacillota</taxon>
        <taxon>Bacilli</taxon>
        <taxon>Bacillales</taxon>
        <taxon>Caryophanaceae</taxon>
        <taxon>Kurthia</taxon>
    </lineage>
</organism>
<gene>
    <name evidence="2" type="ORF">ACFSY7_15190</name>
</gene>
<comment type="caution">
    <text evidence="2">The sequence shown here is derived from an EMBL/GenBank/DDBJ whole genome shotgun (WGS) entry which is preliminary data.</text>
</comment>
<evidence type="ECO:0000313" key="2">
    <source>
        <dbReference type="EMBL" id="MFD2869836.1"/>
    </source>
</evidence>
<accession>A0ABW5Y4Y5</accession>
<evidence type="ECO:0000256" key="1">
    <source>
        <dbReference type="SAM" id="MobiDB-lite"/>
    </source>
</evidence>
<keyword evidence="3" id="KW-1185">Reference proteome</keyword>
<feature type="compositionally biased region" description="Low complexity" evidence="1">
    <location>
        <begin position="57"/>
        <end position="71"/>
    </location>
</feature>
<dbReference type="Pfam" id="PF01391">
    <property type="entry name" value="Collagen"/>
    <property type="match status" value="1"/>
</dbReference>
<dbReference type="EMBL" id="JBHUOR010000129">
    <property type="protein sequence ID" value="MFD2869836.1"/>
    <property type="molecule type" value="Genomic_DNA"/>
</dbReference>
<dbReference type="RefSeq" id="WP_380148459.1">
    <property type="nucleotide sequence ID" value="NZ_JBHUOR010000129.1"/>
</dbReference>
<evidence type="ECO:0000313" key="3">
    <source>
        <dbReference type="Proteomes" id="UP001597568"/>
    </source>
</evidence>
<protein>
    <submittedName>
        <fullName evidence="2">Collagen-like protein</fullName>
    </submittedName>
</protein>
<reference evidence="3" key="1">
    <citation type="journal article" date="2019" name="Int. J. Syst. Evol. Microbiol.">
        <title>The Global Catalogue of Microorganisms (GCM) 10K type strain sequencing project: providing services to taxonomists for standard genome sequencing and annotation.</title>
        <authorList>
            <consortium name="The Broad Institute Genomics Platform"/>
            <consortium name="The Broad Institute Genome Sequencing Center for Infectious Disease"/>
            <person name="Wu L."/>
            <person name="Ma J."/>
        </authorList>
    </citation>
    <scope>NUCLEOTIDE SEQUENCE [LARGE SCALE GENOMIC DNA]</scope>
    <source>
        <strain evidence="3">KCTC 33522</strain>
    </source>
</reference>
<dbReference type="InterPro" id="IPR008160">
    <property type="entry name" value="Collagen"/>
</dbReference>
<proteinExistence type="predicted"/>
<dbReference type="Proteomes" id="UP001597568">
    <property type="component" value="Unassembled WGS sequence"/>
</dbReference>
<name>A0ABW5Y4Y5_9BACL</name>